<accession>A0A1Y1YSX2</accession>
<dbReference type="EMBL" id="MCFE01000076">
    <property type="protein sequence ID" value="ORY00924.1"/>
    <property type="molecule type" value="Genomic_DNA"/>
</dbReference>
<dbReference type="Pfam" id="PF05971">
    <property type="entry name" value="Methyltransf_10"/>
    <property type="match status" value="1"/>
</dbReference>
<dbReference type="PANTHER" id="PTHR13393:SF0">
    <property type="entry name" value="RNA N6-ADENOSINE-METHYLTRANSFERASE METTL16"/>
    <property type="match status" value="1"/>
</dbReference>
<keyword evidence="2" id="KW-0808">Transferase</keyword>
<evidence type="ECO:0008006" key="5">
    <source>
        <dbReference type="Google" id="ProtNLM"/>
    </source>
</evidence>
<dbReference type="CDD" id="cd02440">
    <property type="entry name" value="AdoMet_MTases"/>
    <property type="match status" value="1"/>
</dbReference>
<evidence type="ECO:0000256" key="2">
    <source>
        <dbReference type="ARBA" id="ARBA00022679"/>
    </source>
</evidence>
<dbReference type="GO" id="GO:0005634">
    <property type="term" value="C:nucleus"/>
    <property type="evidence" value="ECO:0007669"/>
    <property type="project" value="TreeGrafter"/>
</dbReference>
<dbReference type="FunCoup" id="A0A1Y1YSX2">
    <property type="interactions" value="346"/>
</dbReference>
<dbReference type="GO" id="GO:0008168">
    <property type="term" value="F:methyltransferase activity"/>
    <property type="evidence" value="ECO:0007669"/>
    <property type="project" value="UniProtKB-KW"/>
</dbReference>
<sequence length="358" mass="40867">MIPNRLNYLLWIDDLLQSTKMDQEVVRGIDIGVGASCVYPLLGCRLNRNWHFLGTEIDPRSFSYAKANVERNGLSDRIQLFLNPTSKTLPLDEADGDARFSFAMCNPPFYENYEQVEAGINTKKLKPRAVCTGSSNELITEGGEAQFISTMISESLELLDRVSWYTTMVGRKETLDVVVAKLKSSKINNYAITEFCQGVTRRWGLAWSFMDQRLSKEIAQPTSKRLKKLAPPTTQFCHTYPLVPIVCRSFLKELMDELQVEYSADDETKTLSGLTRVNTWSRSARRLRQRGELMPVATENILFEFESKVDPGEKPGTACVIFTWVRGESRDLFESFHSHIKKRIETYTNGLSVERQDK</sequence>
<dbReference type="Proteomes" id="UP000193498">
    <property type="component" value="Unassembled WGS sequence"/>
</dbReference>
<organism evidence="3 4">
    <name type="scientific">Basidiobolus meristosporus CBS 931.73</name>
    <dbReference type="NCBI Taxonomy" id="1314790"/>
    <lineage>
        <taxon>Eukaryota</taxon>
        <taxon>Fungi</taxon>
        <taxon>Fungi incertae sedis</taxon>
        <taxon>Zoopagomycota</taxon>
        <taxon>Entomophthoromycotina</taxon>
        <taxon>Basidiobolomycetes</taxon>
        <taxon>Basidiobolales</taxon>
        <taxon>Basidiobolaceae</taxon>
        <taxon>Basidiobolus</taxon>
    </lineage>
</organism>
<keyword evidence="4" id="KW-1185">Reference proteome</keyword>
<dbReference type="GO" id="GO:0070475">
    <property type="term" value="P:rRNA base methylation"/>
    <property type="evidence" value="ECO:0007669"/>
    <property type="project" value="TreeGrafter"/>
</dbReference>
<comment type="caution">
    <text evidence="3">The sequence shown here is derived from an EMBL/GenBank/DDBJ whole genome shotgun (WGS) entry which is preliminary data.</text>
</comment>
<name>A0A1Y1YSX2_9FUNG</name>
<evidence type="ECO:0000313" key="4">
    <source>
        <dbReference type="Proteomes" id="UP000193498"/>
    </source>
</evidence>
<dbReference type="OrthoDB" id="514248at2759"/>
<dbReference type="InParanoid" id="A0A1Y1YSX2"/>
<evidence type="ECO:0000313" key="3">
    <source>
        <dbReference type="EMBL" id="ORY00924.1"/>
    </source>
</evidence>
<dbReference type="STRING" id="1314790.A0A1Y1YSX2"/>
<keyword evidence="1" id="KW-0489">Methyltransferase</keyword>
<protein>
    <recommendedName>
        <fullName evidence="5">U6 small nuclear RNA (adenine-(43)-N(6))-methyltransferase</fullName>
    </recommendedName>
</protein>
<gene>
    <name evidence="3" type="ORF">K493DRAFT_278395</name>
</gene>
<dbReference type="InterPro" id="IPR010286">
    <property type="entry name" value="METTL16/RlmF"/>
</dbReference>
<proteinExistence type="predicted"/>
<dbReference type="InterPro" id="IPR029063">
    <property type="entry name" value="SAM-dependent_MTases_sf"/>
</dbReference>
<dbReference type="SUPFAM" id="SSF53335">
    <property type="entry name" value="S-adenosyl-L-methionine-dependent methyltransferases"/>
    <property type="match status" value="1"/>
</dbReference>
<dbReference type="PANTHER" id="PTHR13393">
    <property type="entry name" value="SAM-DEPENDENT METHYLTRANSFERASE"/>
    <property type="match status" value="1"/>
</dbReference>
<reference evidence="3 4" key="1">
    <citation type="submission" date="2016-07" db="EMBL/GenBank/DDBJ databases">
        <title>Pervasive Adenine N6-methylation of Active Genes in Fungi.</title>
        <authorList>
            <consortium name="DOE Joint Genome Institute"/>
            <person name="Mondo S.J."/>
            <person name="Dannebaum R.O."/>
            <person name="Kuo R.C."/>
            <person name="Labutti K."/>
            <person name="Haridas S."/>
            <person name="Kuo A."/>
            <person name="Salamov A."/>
            <person name="Ahrendt S.R."/>
            <person name="Lipzen A."/>
            <person name="Sullivan W."/>
            <person name="Andreopoulos W.B."/>
            <person name="Clum A."/>
            <person name="Lindquist E."/>
            <person name="Daum C."/>
            <person name="Ramamoorthy G.K."/>
            <person name="Gryganskyi A."/>
            <person name="Culley D."/>
            <person name="Magnuson J.K."/>
            <person name="James T.Y."/>
            <person name="O'Malley M.A."/>
            <person name="Stajich J.E."/>
            <person name="Spatafora J.W."/>
            <person name="Visel A."/>
            <person name="Grigoriev I.V."/>
        </authorList>
    </citation>
    <scope>NUCLEOTIDE SEQUENCE [LARGE SCALE GENOMIC DNA]</scope>
    <source>
        <strain evidence="3 4">CBS 931.73</strain>
    </source>
</reference>
<dbReference type="AlphaFoldDB" id="A0A1Y1YSX2"/>
<dbReference type="Gene3D" id="3.40.50.150">
    <property type="entry name" value="Vaccinia Virus protein VP39"/>
    <property type="match status" value="1"/>
</dbReference>
<evidence type="ECO:0000256" key="1">
    <source>
        <dbReference type="ARBA" id="ARBA00022603"/>
    </source>
</evidence>